<keyword evidence="2" id="KW-1185">Reference proteome</keyword>
<accession>A0A915DII1</accession>
<keyword evidence="1" id="KW-0732">Signal</keyword>
<evidence type="ECO:0000256" key="1">
    <source>
        <dbReference type="SAM" id="SignalP"/>
    </source>
</evidence>
<dbReference type="WBParaSite" id="jg19833">
    <property type="protein sequence ID" value="jg19833"/>
    <property type="gene ID" value="jg19833"/>
</dbReference>
<feature type="chain" id="PRO_5037540671" evidence="1">
    <location>
        <begin position="24"/>
        <end position="238"/>
    </location>
</feature>
<dbReference type="Proteomes" id="UP000887574">
    <property type="component" value="Unplaced"/>
</dbReference>
<name>A0A915DII1_9BILA</name>
<reference evidence="3" key="1">
    <citation type="submission" date="2022-11" db="UniProtKB">
        <authorList>
            <consortium name="WormBaseParasite"/>
        </authorList>
    </citation>
    <scope>IDENTIFICATION</scope>
</reference>
<dbReference type="AlphaFoldDB" id="A0A915DII1"/>
<organism evidence="2 3">
    <name type="scientific">Ditylenchus dipsaci</name>
    <dbReference type="NCBI Taxonomy" id="166011"/>
    <lineage>
        <taxon>Eukaryota</taxon>
        <taxon>Metazoa</taxon>
        <taxon>Ecdysozoa</taxon>
        <taxon>Nematoda</taxon>
        <taxon>Chromadorea</taxon>
        <taxon>Rhabditida</taxon>
        <taxon>Tylenchina</taxon>
        <taxon>Tylenchomorpha</taxon>
        <taxon>Sphaerularioidea</taxon>
        <taxon>Anguinidae</taxon>
        <taxon>Anguininae</taxon>
        <taxon>Ditylenchus</taxon>
    </lineage>
</organism>
<protein>
    <submittedName>
        <fullName evidence="3">Uncharacterized protein</fullName>
    </submittedName>
</protein>
<proteinExistence type="predicted"/>
<evidence type="ECO:0000313" key="3">
    <source>
        <dbReference type="WBParaSite" id="jg19833"/>
    </source>
</evidence>
<sequence length="238" mass="26602">MCHPSIYLIIPLILLISFGCLHAKPENITSKSIVNKQCIDMKNNLIIGSSPTEHPKEVMIKDLSGVVYTSTKKPSCYDGRPSVVMPGLTKLLSGKLTVPRQYDLLSSGTIRMTVHNPNYQDPLCLVGVSQYAVMPTKFCSFNLCEFIGKDICEFLQTPGTHTIQEMEDKISFNSTQTLPEPPSLLGISLLDLFSGEFRFRFSLEVEGKIILELDIPTNEKYLQIGVSPEEPEEEDKKD</sequence>
<feature type="signal peptide" evidence="1">
    <location>
        <begin position="1"/>
        <end position="23"/>
    </location>
</feature>
<evidence type="ECO:0000313" key="2">
    <source>
        <dbReference type="Proteomes" id="UP000887574"/>
    </source>
</evidence>